<comment type="caution">
    <text evidence="1">The sequence shown here is derived from an EMBL/GenBank/DDBJ whole genome shotgun (WGS) entry which is preliminary data.</text>
</comment>
<sequence length="156" mass="17467">MINAKHLRESVIRPVLQDAGMWSEAAENLLMGTAAQESGLGQYLVQLGNGPARGIFQMEPKTLHDIQVNFLKYKPSLKEKAEQHKAPALSDAANLICNLAYAALMCRIHYFRVREALPAAGDLPGLARYWKRYYNTALGKGSEAEFIDNYHRYVEG</sequence>
<evidence type="ECO:0000313" key="1">
    <source>
        <dbReference type="EMBL" id="MDG4721139.1"/>
    </source>
</evidence>
<keyword evidence="2" id="KW-1185">Reference proteome</keyword>
<organism evidence="1 2">
    <name type="scientific">Thalassospira aquimaris</name>
    <dbReference type="NCBI Taxonomy" id="3037796"/>
    <lineage>
        <taxon>Bacteria</taxon>
        <taxon>Pseudomonadati</taxon>
        <taxon>Pseudomonadota</taxon>
        <taxon>Alphaproteobacteria</taxon>
        <taxon>Rhodospirillales</taxon>
        <taxon>Thalassospiraceae</taxon>
        <taxon>Thalassospira</taxon>
    </lineage>
</organism>
<accession>A0ABT6GHN9</accession>
<dbReference type="Proteomes" id="UP001529180">
    <property type="component" value="Unassembled WGS sequence"/>
</dbReference>
<gene>
    <name evidence="1" type="ORF">P7680_19190</name>
</gene>
<protein>
    <recommendedName>
        <fullName evidence="3">Transglycosylase SLT domain-containing protein</fullName>
    </recommendedName>
</protein>
<evidence type="ECO:0008006" key="3">
    <source>
        <dbReference type="Google" id="ProtNLM"/>
    </source>
</evidence>
<proteinExistence type="predicted"/>
<name>A0ABT6GHN9_9PROT</name>
<reference evidence="1 2" key="1">
    <citation type="submission" date="2023-03" db="EMBL/GenBank/DDBJ databases">
        <title>Strain FZY0004 represents a novel species in the genus Thalassospira isolated from seawater.</title>
        <authorList>
            <person name="Fu Z.-Y."/>
        </authorList>
    </citation>
    <scope>NUCLEOTIDE SEQUENCE [LARGE SCALE GENOMIC DNA]</scope>
    <source>
        <strain evidence="1 2">FZY0004</strain>
    </source>
</reference>
<dbReference type="EMBL" id="JARSBO010000010">
    <property type="protein sequence ID" value="MDG4721139.1"/>
    <property type="molecule type" value="Genomic_DNA"/>
</dbReference>
<dbReference type="RefSeq" id="WP_278006941.1">
    <property type="nucleotide sequence ID" value="NZ_JARSBO010000010.1"/>
</dbReference>
<evidence type="ECO:0000313" key="2">
    <source>
        <dbReference type="Proteomes" id="UP001529180"/>
    </source>
</evidence>